<dbReference type="EMBL" id="JAMOIL010000003">
    <property type="protein sequence ID" value="MCM0619526.1"/>
    <property type="molecule type" value="Genomic_DNA"/>
</dbReference>
<dbReference type="GO" id="GO:0003677">
    <property type="term" value="F:DNA binding"/>
    <property type="evidence" value="ECO:0007669"/>
    <property type="project" value="InterPro"/>
</dbReference>
<name>A0A9X2D545_9ACTN</name>
<dbReference type="InterPro" id="IPR001584">
    <property type="entry name" value="Integrase_cat-core"/>
</dbReference>
<dbReference type="GO" id="GO:0004803">
    <property type="term" value="F:transposase activity"/>
    <property type="evidence" value="ECO:0007669"/>
    <property type="project" value="InterPro"/>
</dbReference>
<dbReference type="InterPro" id="IPR025948">
    <property type="entry name" value="HTH-like_dom"/>
</dbReference>
<dbReference type="InterPro" id="IPR002514">
    <property type="entry name" value="Transposase_8"/>
</dbReference>
<dbReference type="Pfam" id="PF13276">
    <property type="entry name" value="HTH_21"/>
    <property type="match status" value="1"/>
</dbReference>
<dbReference type="PANTHER" id="PTHR46889">
    <property type="entry name" value="TRANSPOSASE INSF FOR INSERTION SEQUENCE IS3B-RELATED"/>
    <property type="match status" value="1"/>
</dbReference>
<dbReference type="AlphaFoldDB" id="A0A9X2D545"/>
<evidence type="ECO:0000256" key="2">
    <source>
        <dbReference type="SAM" id="Coils"/>
    </source>
</evidence>
<dbReference type="InterPro" id="IPR050900">
    <property type="entry name" value="Transposase_IS3/IS150/IS904"/>
</dbReference>
<evidence type="ECO:0000256" key="1">
    <source>
        <dbReference type="ARBA" id="ARBA00002286"/>
    </source>
</evidence>
<organism evidence="4 5">
    <name type="scientific">Nocardioides bruguierae</name>
    <dbReference type="NCBI Taxonomy" id="2945102"/>
    <lineage>
        <taxon>Bacteria</taxon>
        <taxon>Bacillati</taxon>
        <taxon>Actinomycetota</taxon>
        <taxon>Actinomycetes</taxon>
        <taxon>Propionibacteriales</taxon>
        <taxon>Nocardioidaceae</taxon>
        <taxon>Nocardioides</taxon>
    </lineage>
</organism>
<dbReference type="PANTHER" id="PTHR46889:SF4">
    <property type="entry name" value="TRANSPOSASE INSO FOR INSERTION SEQUENCE ELEMENT IS911B-RELATED"/>
    <property type="match status" value="1"/>
</dbReference>
<dbReference type="PROSITE" id="PS50994">
    <property type="entry name" value="INTEGRASE"/>
    <property type="match status" value="1"/>
</dbReference>
<dbReference type="Pfam" id="PF13333">
    <property type="entry name" value="rve_2"/>
    <property type="match status" value="1"/>
</dbReference>
<dbReference type="InterPro" id="IPR048020">
    <property type="entry name" value="Transpos_IS3"/>
</dbReference>
<accession>A0A9X2D545</accession>
<dbReference type="InterPro" id="IPR012337">
    <property type="entry name" value="RNaseH-like_sf"/>
</dbReference>
<keyword evidence="2" id="KW-0175">Coiled coil</keyword>
<dbReference type="SUPFAM" id="SSF46689">
    <property type="entry name" value="Homeodomain-like"/>
    <property type="match status" value="1"/>
</dbReference>
<protein>
    <submittedName>
        <fullName evidence="4">IS3 family transposase</fullName>
    </submittedName>
</protein>
<dbReference type="GO" id="GO:0006313">
    <property type="term" value="P:DNA transposition"/>
    <property type="evidence" value="ECO:0007669"/>
    <property type="project" value="InterPro"/>
</dbReference>
<sequence length="395" mass="44470">MAKPYPKEFRDDVVAVARKGQAPLSQIAKDFGISEGSLANWMKKADVEDGHRPGLTDADRAELREAKKRIRLLEQENEVLRRAAAYLSQANLPKIVFPLVREMAATGARIRVPVAVACRVLGLTTQGYYKWLKDPVCRRDWDDAHLIDILYDIHADDATLGYRFLTDELDLEHGITVGENRVHRLCRIAGITASHHKKRSKAGSTGPAPHDDLLAVVDEHGVVRHEFVADAPNKVWLWDISEHPTREGKLYICAIKDVFSNKIVGYSIDSRMKSSLARAAMRNAIALRSPDGTVCHSDRGGQFRAKRTQRLLVNNGLVGSMGRSYGAGDNASMESFFSLLQKNVLNTQRWDTREDLRLAIVTWIETKYNRRRRQRALGKLTPIEFEMIYTTAEAA</sequence>
<keyword evidence="5" id="KW-1185">Reference proteome</keyword>
<dbReference type="Gene3D" id="1.10.10.60">
    <property type="entry name" value="Homeodomain-like"/>
    <property type="match status" value="1"/>
</dbReference>
<dbReference type="GO" id="GO:0015074">
    <property type="term" value="P:DNA integration"/>
    <property type="evidence" value="ECO:0007669"/>
    <property type="project" value="InterPro"/>
</dbReference>
<dbReference type="InterPro" id="IPR036397">
    <property type="entry name" value="RNaseH_sf"/>
</dbReference>
<dbReference type="NCBIfam" id="NF033516">
    <property type="entry name" value="transpos_IS3"/>
    <property type="match status" value="1"/>
</dbReference>
<dbReference type="Proteomes" id="UP001139485">
    <property type="component" value="Unassembled WGS sequence"/>
</dbReference>
<reference evidence="4" key="1">
    <citation type="submission" date="2022-05" db="EMBL/GenBank/DDBJ databases">
        <authorList>
            <person name="Tuo L."/>
        </authorList>
    </citation>
    <scope>NUCLEOTIDE SEQUENCE</scope>
    <source>
        <strain evidence="4">BSK12Z-4</strain>
    </source>
</reference>
<dbReference type="InterPro" id="IPR009057">
    <property type="entry name" value="Homeodomain-like_sf"/>
</dbReference>
<evidence type="ECO:0000313" key="4">
    <source>
        <dbReference type="EMBL" id="MCM0619526.1"/>
    </source>
</evidence>
<dbReference type="Gene3D" id="3.30.420.10">
    <property type="entry name" value="Ribonuclease H-like superfamily/Ribonuclease H"/>
    <property type="match status" value="1"/>
</dbReference>
<dbReference type="Pfam" id="PF01527">
    <property type="entry name" value="HTH_Tnp_1"/>
    <property type="match status" value="1"/>
</dbReference>
<comment type="caution">
    <text evidence="4">The sequence shown here is derived from an EMBL/GenBank/DDBJ whole genome shotgun (WGS) entry which is preliminary data.</text>
</comment>
<proteinExistence type="predicted"/>
<gene>
    <name evidence="4" type="ORF">M8330_04340</name>
</gene>
<evidence type="ECO:0000259" key="3">
    <source>
        <dbReference type="PROSITE" id="PS50994"/>
    </source>
</evidence>
<dbReference type="Pfam" id="PF00665">
    <property type="entry name" value="rve"/>
    <property type="match status" value="1"/>
</dbReference>
<dbReference type="RefSeq" id="WP_250826340.1">
    <property type="nucleotide sequence ID" value="NZ_JAMOIL010000003.1"/>
</dbReference>
<feature type="coiled-coil region" evidence="2">
    <location>
        <begin position="56"/>
        <end position="83"/>
    </location>
</feature>
<feature type="domain" description="Integrase catalytic" evidence="3">
    <location>
        <begin position="228"/>
        <end position="390"/>
    </location>
</feature>
<dbReference type="SUPFAM" id="SSF53098">
    <property type="entry name" value="Ribonuclease H-like"/>
    <property type="match status" value="1"/>
</dbReference>
<comment type="function">
    <text evidence="1">Involved in the transposition of the insertion sequence.</text>
</comment>
<evidence type="ECO:0000313" key="5">
    <source>
        <dbReference type="Proteomes" id="UP001139485"/>
    </source>
</evidence>